<dbReference type="InterPro" id="IPR011989">
    <property type="entry name" value="ARM-like"/>
</dbReference>
<evidence type="ECO:0000256" key="5">
    <source>
        <dbReference type="ARBA" id="ARBA00044801"/>
    </source>
</evidence>
<dbReference type="AlphaFoldDB" id="A0A8H5LXR7"/>
<keyword evidence="2" id="KW-0132">Cell division</keyword>
<dbReference type="OrthoDB" id="379794at2759"/>
<dbReference type="Gene3D" id="1.25.10.10">
    <property type="entry name" value="Leucine-rich Repeat Variant"/>
    <property type="match status" value="1"/>
</dbReference>
<dbReference type="EMBL" id="JAACJP010000040">
    <property type="protein sequence ID" value="KAF5373251.1"/>
    <property type="molecule type" value="Genomic_DNA"/>
</dbReference>
<dbReference type="InterPro" id="IPR051374">
    <property type="entry name" value="Ataxin-10/CTR86_families"/>
</dbReference>
<protein>
    <recommendedName>
        <fullName evidence="5">Ataxin-10 homolog</fullName>
    </recommendedName>
    <alternativeName>
        <fullName evidence="6">Copper transport protein 86</fullName>
    </alternativeName>
</protein>
<evidence type="ECO:0000256" key="6">
    <source>
        <dbReference type="ARBA" id="ARBA00044805"/>
    </source>
</evidence>
<comment type="caution">
    <text evidence="8">The sequence shown here is derived from an EMBL/GenBank/DDBJ whole genome shotgun (WGS) entry which is preliminary data.</text>
</comment>
<evidence type="ECO:0000313" key="9">
    <source>
        <dbReference type="Proteomes" id="UP000565441"/>
    </source>
</evidence>
<dbReference type="InterPro" id="IPR016024">
    <property type="entry name" value="ARM-type_fold"/>
</dbReference>
<evidence type="ECO:0000256" key="4">
    <source>
        <dbReference type="ARBA" id="ARBA00044746"/>
    </source>
</evidence>
<evidence type="ECO:0000256" key="1">
    <source>
        <dbReference type="ARBA" id="ARBA00008384"/>
    </source>
</evidence>
<evidence type="ECO:0000256" key="3">
    <source>
        <dbReference type="ARBA" id="ARBA00023306"/>
    </source>
</evidence>
<comment type="function">
    <text evidence="4">May play a role in the regulation of cytokinesis.</text>
</comment>
<name>A0A8H5LXR7_9AGAR</name>
<dbReference type="Proteomes" id="UP000565441">
    <property type="component" value="Unassembled WGS sequence"/>
</dbReference>
<dbReference type="InterPro" id="IPR019156">
    <property type="entry name" value="Ataxin-10_domain"/>
</dbReference>
<reference evidence="8 9" key="1">
    <citation type="journal article" date="2020" name="ISME J.">
        <title>Uncovering the hidden diversity of litter-decomposition mechanisms in mushroom-forming fungi.</title>
        <authorList>
            <person name="Floudas D."/>
            <person name="Bentzer J."/>
            <person name="Ahren D."/>
            <person name="Johansson T."/>
            <person name="Persson P."/>
            <person name="Tunlid A."/>
        </authorList>
    </citation>
    <scope>NUCLEOTIDE SEQUENCE [LARGE SCALE GENOMIC DNA]</scope>
    <source>
        <strain evidence="8 9">CBS 661.87</strain>
    </source>
</reference>
<keyword evidence="3" id="KW-0131">Cell cycle</keyword>
<proteinExistence type="inferred from homology"/>
<accession>A0A8H5LXR7</accession>
<evidence type="ECO:0000313" key="8">
    <source>
        <dbReference type="EMBL" id="KAF5373251.1"/>
    </source>
</evidence>
<organism evidence="8 9">
    <name type="scientific">Tricholomella constricta</name>
    <dbReference type="NCBI Taxonomy" id="117010"/>
    <lineage>
        <taxon>Eukaryota</taxon>
        <taxon>Fungi</taxon>
        <taxon>Dikarya</taxon>
        <taxon>Basidiomycota</taxon>
        <taxon>Agaricomycotina</taxon>
        <taxon>Agaricomycetes</taxon>
        <taxon>Agaricomycetidae</taxon>
        <taxon>Agaricales</taxon>
        <taxon>Tricholomatineae</taxon>
        <taxon>Lyophyllaceae</taxon>
        <taxon>Tricholomella</taxon>
    </lineage>
</organism>
<sequence>MTDIDSQARTLLAQWRPACANFDVGVRSSIVALVTTLEQIAQILAQDEEARCNLGAISSLWTDLRKLWRDLSRVQLTFWDVDDEEGEGSSKKEKDLRTVCVSLAKFTRNLVAGVPENQVRAYENEPDIRRLLHYHTSWSAMEDTESVSVARMLAQALSNMVTTNEVLMSKLWDTYMNLPEDQVILIRLLASPDPRTVLTVLIFILNCIHGSRMRITMLTRTSVGARVCVSLLDNMLKLYDAEEPSVGAQAFDVGYDILTQFIEQGLVPDLYGRFAILDEIVTPHQTTLLKIVDSYLQSTQMSSVTPATSKTIKIHRKLSPMLAKCFLDLSAYGRKAVEHALRPPDQSDASLPIIEVPASFDDPSTSKPTQPFQPPVELDVMLPKVCEALVLVTQCIVTVTLEADHRRADPNQDGTAEPDLKAFFNETCSSGDGVLENLIVTHLPPATRANADLLRLLDAFLPRINFGKPVAITPSSAQEATQHSATADPIGFQYLKRDLVRLLGILCHGVKAVQDRARACGGIPVVMNLCVIDERNPYLREHAIFTLSCLLKDNRENQAVVDAIKPSVEWDENGVLKNSAGSVGG</sequence>
<dbReference type="SUPFAM" id="SSF48371">
    <property type="entry name" value="ARM repeat"/>
    <property type="match status" value="1"/>
</dbReference>
<dbReference type="PANTHER" id="PTHR13255:SF0">
    <property type="entry name" value="ATAXIN-10"/>
    <property type="match status" value="1"/>
</dbReference>
<dbReference type="PANTHER" id="PTHR13255">
    <property type="entry name" value="ATAXIN-10"/>
    <property type="match status" value="1"/>
</dbReference>
<evidence type="ECO:0000259" key="7">
    <source>
        <dbReference type="Pfam" id="PF09759"/>
    </source>
</evidence>
<keyword evidence="9" id="KW-1185">Reference proteome</keyword>
<dbReference type="GO" id="GO:0005829">
    <property type="term" value="C:cytosol"/>
    <property type="evidence" value="ECO:0007669"/>
    <property type="project" value="TreeGrafter"/>
</dbReference>
<gene>
    <name evidence="8" type="ORF">D9615_007459</name>
</gene>
<dbReference type="Pfam" id="PF09759">
    <property type="entry name" value="Atx10homo_assoc"/>
    <property type="match status" value="1"/>
</dbReference>
<evidence type="ECO:0000256" key="2">
    <source>
        <dbReference type="ARBA" id="ARBA00022618"/>
    </source>
</evidence>
<feature type="domain" description="Ataxin-10" evidence="7">
    <location>
        <begin position="495"/>
        <end position="577"/>
    </location>
</feature>
<comment type="similarity">
    <text evidence="1">Belongs to the ataxin-10 family.</text>
</comment>
<dbReference type="GO" id="GO:0051301">
    <property type="term" value="P:cell division"/>
    <property type="evidence" value="ECO:0007669"/>
    <property type="project" value="UniProtKB-KW"/>
</dbReference>